<comment type="caution">
    <text evidence="2">The sequence shown here is derived from an EMBL/GenBank/DDBJ whole genome shotgun (WGS) entry which is preliminary data.</text>
</comment>
<dbReference type="EMBL" id="JARFVB010000014">
    <property type="protein sequence ID" value="MDF0717750.1"/>
    <property type="molecule type" value="Genomic_DNA"/>
</dbReference>
<feature type="domain" description="UspA" evidence="1">
    <location>
        <begin position="1"/>
        <end position="135"/>
    </location>
</feature>
<dbReference type="Gene3D" id="3.40.50.12370">
    <property type="match status" value="1"/>
</dbReference>
<dbReference type="CDD" id="cd00293">
    <property type="entry name" value="USP-like"/>
    <property type="match status" value="1"/>
</dbReference>
<dbReference type="InterPro" id="IPR006016">
    <property type="entry name" value="UspA"/>
</dbReference>
<protein>
    <submittedName>
        <fullName evidence="2">Universal stress protein</fullName>
    </submittedName>
</protein>
<evidence type="ECO:0000313" key="3">
    <source>
        <dbReference type="Proteomes" id="UP001221366"/>
    </source>
</evidence>
<keyword evidence="3" id="KW-1185">Reference proteome</keyword>
<accession>A0ABT5Y2S2</accession>
<proteinExistence type="predicted"/>
<organism evidence="2 3">
    <name type="scientific">Flagellimonas yonaguniensis</name>
    <dbReference type="NCBI Taxonomy" id="3031325"/>
    <lineage>
        <taxon>Bacteria</taxon>
        <taxon>Pseudomonadati</taxon>
        <taxon>Bacteroidota</taxon>
        <taxon>Flavobacteriia</taxon>
        <taxon>Flavobacteriales</taxon>
        <taxon>Flavobacteriaceae</taxon>
        <taxon>Flagellimonas</taxon>
    </lineage>
</organism>
<dbReference type="Proteomes" id="UP001221366">
    <property type="component" value="Unassembled WGS sequence"/>
</dbReference>
<evidence type="ECO:0000313" key="2">
    <source>
        <dbReference type="EMBL" id="MDF0717750.1"/>
    </source>
</evidence>
<dbReference type="Pfam" id="PF00582">
    <property type="entry name" value="Usp"/>
    <property type="match status" value="1"/>
</dbReference>
<evidence type="ECO:0000259" key="1">
    <source>
        <dbReference type="Pfam" id="PF00582"/>
    </source>
</evidence>
<dbReference type="RefSeq" id="WP_275616897.1">
    <property type="nucleotide sequence ID" value="NZ_JARFVB010000014.1"/>
</dbReference>
<sequence length="277" mass="31190">MNSKILVPYDFSQEAKYSLKLGKEVAARLGYKLKVLHCLDFPEYPYLGSDRIKPLEKTLIDEGASALIDDITKMFGSMEGLEVDIVSGSASSNILNTTFDKEVSYTFMGYKNRQIPNHIGSTTRDILRFAKGSVMSLKKEVSLESIKHILIVTDFFNTAVKAIENLKLIQRITKAKLTFVYVNTRESWLTTKETKRSMKDFTEIHGLHEANLEIVNDDTIVSGVLNGLLTSSYDLIALKLNGLSDAKKVNDLHLMGEVLLESTDIPILTYVHENNYR</sequence>
<dbReference type="SUPFAM" id="SSF52402">
    <property type="entry name" value="Adenine nucleotide alpha hydrolases-like"/>
    <property type="match status" value="2"/>
</dbReference>
<gene>
    <name evidence="2" type="ORF">PY092_16425</name>
</gene>
<name>A0ABT5Y2S2_9FLAO</name>
<reference evidence="2 3" key="1">
    <citation type="submission" date="2023-03" db="EMBL/GenBank/DDBJ databases">
        <title>Muricauda XX sp. nov. and Muricauda XXX sp. nov., two novel species isolated from Okinawa Trough.</title>
        <authorList>
            <person name="Cao W."/>
            <person name="Deng X."/>
        </authorList>
    </citation>
    <scope>NUCLEOTIDE SEQUENCE [LARGE SCALE GENOMIC DNA]</scope>
    <source>
        <strain evidence="2 3">334s03</strain>
    </source>
</reference>